<dbReference type="OrthoDB" id="9806388at2"/>
<dbReference type="GO" id="GO:0046872">
    <property type="term" value="F:metal ion binding"/>
    <property type="evidence" value="ECO:0007669"/>
    <property type="project" value="UniProtKB-KW"/>
</dbReference>
<keyword evidence="8" id="KW-0031">Aminopeptidase</keyword>
<accession>A0A4Y8IZF5</accession>
<evidence type="ECO:0000256" key="5">
    <source>
        <dbReference type="ARBA" id="ARBA00023211"/>
    </source>
</evidence>
<feature type="domain" description="Peptidase M24" evidence="6">
    <location>
        <begin position="146"/>
        <end position="346"/>
    </location>
</feature>
<dbReference type="PROSITE" id="PS00491">
    <property type="entry name" value="PROLINE_PEPTIDASE"/>
    <property type="match status" value="1"/>
</dbReference>
<dbReference type="InterPro" id="IPR000587">
    <property type="entry name" value="Creatinase_N"/>
</dbReference>
<proteinExistence type="inferred from homology"/>
<reference evidence="8 9" key="1">
    <citation type="submission" date="2019-03" db="EMBL/GenBank/DDBJ databases">
        <authorList>
            <person name="He R.-H."/>
        </authorList>
    </citation>
    <scope>NUCLEOTIDE SEQUENCE [LARGE SCALE GENOMIC DNA]</scope>
    <source>
        <strain evidence="9">SH 714</strain>
    </source>
</reference>
<evidence type="ECO:0000313" key="9">
    <source>
        <dbReference type="Proteomes" id="UP000297975"/>
    </source>
</evidence>
<dbReference type="RefSeq" id="WP_134338501.1">
    <property type="nucleotide sequence ID" value="NZ_SOPW01000001.1"/>
</dbReference>
<keyword evidence="9" id="KW-1185">Reference proteome</keyword>
<dbReference type="GO" id="GO:0004177">
    <property type="term" value="F:aminopeptidase activity"/>
    <property type="evidence" value="ECO:0007669"/>
    <property type="project" value="UniProtKB-KW"/>
</dbReference>
<evidence type="ECO:0000256" key="4">
    <source>
        <dbReference type="ARBA" id="ARBA00022801"/>
    </source>
</evidence>
<sequence length="363" mass="40496">MNGRINQLISTLETNNMDSVFMTSKENVFYFTNLYAEAHERLIGAYFDQKGNEVLIVPALEEEDVKNAGWQGQTITYFDHENPWDKLSSTINDLGQPQTMAIEKEDMNVVRYEILKESFPKTTILDGQSLLNELRLIKDHSEMGIIKEAAQFADFGIETALKHIQEGKTELEIIAEIEYALKKEGIRHMSFGTTVLAGKKSAAPHGTPDLTPIKSGDFVLMDLGVVHKGYCSDITRTVVLGKASDKQKEIYQTVLNAEKKAIEASQVGTRLGDIDKTARQVIEEAGYGEYFPHRIGHGLGINVHEYPSLASNNDSKLQEGMAFTIEPGIYVPEVGGVRIEDDIFITSEGPTTLTEFMKELIEL</sequence>
<evidence type="ECO:0000256" key="2">
    <source>
        <dbReference type="ARBA" id="ARBA00008766"/>
    </source>
</evidence>
<evidence type="ECO:0000259" key="7">
    <source>
        <dbReference type="Pfam" id="PF01321"/>
    </source>
</evidence>
<keyword evidence="8" id="KW-0645">Protease</keyword>
<dbReference type="InterPro" id="IPR001131">
    <property type="entry name" value="Peptidase_M24B_aminopep-P_CS"/>
</dbReference>
<evidence type="ECO:0000313" key="8">
    <source>
        <dbReference type="EMBL" id="TFB25041.1"/>
    </source>
</evidence>
<dbReference type="InterPro" id="IPR001714">
    <property type="entry name" value="Pept_M24_MAP"/>
</dbReference>
<dbReference type="InterPro" id="IPR000994">
    <property type="entry name" value="Pept_M24"/>
</dbReference>
<dbReference type="InterPro" id="IPR050659">
    <property type="entry name" value="Peptidase_M24B"/>
</dbReference>
<protein>
    <submittedName>
        <fullName evidence="8">Aminopeptidase P family protein</fullName>
    </submittedName>
</protein>
<dbReference type="AlphaFoldDB" id="A0A4Y8IZF5"/>
<dbReference type="CDD" id="cd01092">
    <property type="entry name" value="APP-like"/>
    <property type="match status" value="1"/>
</dbReference>
<organism evidence="8 9">
    <name type="scientific">Filobacillus milosensis</name>
    <dbReference type="NCBI Taxonomy" id="94137"/>
    <lineage>
        <taxon>Bacteria</taxon>
        <taxon>Bacillati</taxon>
        <taxon>Bacillota</taxon>
        <taxon>Bacilli</taxon>
        <taxon>Bacillales</taxon>
        <taxon>Bacillaceae</taxon>
        <taxon>Filobacillus</taxon>
    </lineage>
</organism>
<gene>
    <name evidence="8" type="ORF">E3U55_01215</name>
</gene>
<dbReference type="PANTHER" id="PTHR46112:SF10">
    <property type="entry name" value="DIPEPTIDASE YKVY-RELATED"/>
    <property type="match status" value="1"/>
</dbReference>
<dbReference type="EMBL" id="SOPW01000001">
    <property type="protein sequence ID" value="TFB25041.1"/>
    <property type="molecule type" value="Genomic_DNA"/>
</dbReference>
<dbReference type="GO" id="GO:0008235">
    <property type="term" value="F:metalloexopeptidase activity"/>
    <property type="evidence" value="ECO:0007669"/>
    <property type="project" value="UniProtKB-ARBA"/>
</dbReference>
<dbReference type="Proteomes" id="UP000297975">
    <property type="component" value="Unassembled WGS sequence"/>
</dbReference>
<dbReference type="SUPFAM" id="SSF55920">
    <property type="entry name" value="Creatinase/aminopeptidase"/>
    <property type="match status" value="1"/>
</dbReference>
<name>A0A4Y8IZF5_9BACI</name>
<dbReference type="Gene3D" id="3.90.230.10">
    <property type="entry name" value="Creatinase/methionine aminopeptidase superfamily"/>
    <property type="match status" value="1"/>
</dbReference>
<evidence type="ECO:0000256" key="3">
    <source>
        <dbReference type="ARBA" id="ARBA00022723"/>
    </source>
</evidence>
<evidence type="ECO:0000259" key="6">
    <source>
        <dbReference type="Pfam" id="PF00557"/>
    </source>
</evidence>
<dbReference type="FunFam" id="3.90.230.10:FF:000014">
    <property type="entry name" value="Aminopeptidase P family protein"/>
    <property type="match status" value="1"/>
</dbReference>
<evidence type="ECO:0000256" key="1">
    <source>
        <dbReference type="ARBA" id="ARBA00001936"/>
    </source>
</evidence>
<comment type="similarity">
    <text evidence="2">Belongs to the peptidase M24B family.</text>
</comment>
<keyword evidence="3" id="KW-0479">Metal-binding</keyword>
<dbReference type="InterPro" id="IPR029149">
    <property type="entry name" value="Creatin/AminoP/Spt16_N"/>
</dbReference>
<keyword evidence="4" id="KW-0378">Hydrolase</keyword>
<dbReference type="PANTHER" id="PTHR46112">
    <property type="entry name" value="AMINOPEPTIDASE"/>
    <property type="match status" value="1"/>
</dbReference>
<dbReference type="SUPFAM" id="SSF53092">
    <property type="entry name" value="Creatinase/prolidase N-terminal domain"/>
    <property type="match status" value="1"/>
</dbReference>
<dbReference type="Pfam" id="PF01321">
    <property type="entry name" value="Creatinase_N"/>
    <property type="match status" value="1"/>
</dbReference>
<keyword evidence="5" id="KW-0464">Manganese</keyword>
<comment type="cofactor">
    <cofactor evidence="1">
        <name>Mn(2+)</name>
        <dbReference type="ChEBI" id="CHEBI:29035"/>
    </cofactor>
</comment>
<dbReference type="InterPro" id="IPR036005">
    <property type="entry name" value="Creatinase/aminopeptidase-like"/>
</dbReference>
<dbReference type="PRINTS" id="PR00599">
    <property type="entry name" value="MAPEPTIDASE"/>
</dbReference>
<dbReference type="Gene3D" id="3.40.350.10">
    <property type="entry name" value="Creatinase/prolidase N-terminal domain"/>
    <property type="match status" value="1"/>
</dbReference>
<feature type="domain" description="Creatinase N-terminal" evidence="7">
    <location>
        <begin position="4"/>
        <end position="137"/>
    </location>
</feature>
<dbReference type="Pfam" id="PF00557">
    <property type="entry name" value="Peptidase_M24"/>
    <property type="match status" value="1"/>
</dbReference>
<comment type="caution">
    <text evidence="8">The sequence shown here is derived from an EMBL/GenBank/DDBJ whole genome shotgun (WGS) entry which is preliminary data.</text>
</comment>